<dbReference type="EMBL" id="CAJOAY010033156">
    <property type="protein sequence ID" value="CAF4436748.1"/>
    <property type="molecule type" value="Genomic_DNA"/>
</dbReference>
<feature type="non-terminal residue" evidence="2">
    <location>
        <position position="111"/>
    </location>
</feature>
<feature type="non-terminal residue" evidence="2">
    <location>
        <position position="1"/>
    </location>
</feature>
<evidence type="ECO:0000256" key="1">
    <source>
        <dbReference type="SAM" id="MobiDB-lite"/>
    </source>
</evidence>
<dbReference type="Proteomes" id="UP000663881">
    <property type="component" value="Unassembled WGS sequence"/>
</dbReference>
<protein>
    <submittedName>
        <fullName evidence="2">Uncharacterized protein</fullName>
    </submittedName>
</protein>
<evidence type="ECO:0000313" key="3">
    <source>
        <dbReference type="Proteomes" id="UP000663881"/>
    </source>
</evidence>
<dbReference type="AlphaFoldDB" id="A0A820R7K9"/>
<proteinExistence type="predicted"/>
<feature type="compositionally biased region" description="Polar residues" evidence="1">
    <location>
        <begin position="1"/>
        <end position="10"/>
    </location>
</feature>
<gene>
    <name evidence="2" type="ORF">OKA104_LOCUS53390</name>
</gene>
<organism evidence="2 3">
    <name type="scientific">Adineta steineri</name>
    <dbReference type="NCBI Taxonomy" id="433720"/>
    <lineage>
        <taxon>Eukaryota</taxon>
        <taxon>Metazoa</taxon>
        <taxon>Spiralia</taxon>
        <taxon>Gnathifera</taxon>
        <taxon>Rotifera</taxon>
        <taxon>Eurotatoria</taxon>
        <taxon>Bdelloidea</taxon>
        <taxon>Adinetida</taxon>
        <taxon>Adinetidae</taxon>
        <taxon>Adineta</taxon>
    </lineage>
</organism>
<feature type="compositionally biased region" description="Basic and acidic residues" evidence="1">
    <location>
        <begin position="13"/>
        <end position="22"/>
    </location>
</feature>
<name>A0A820R7K9_9BILA</name>
<accession>A0A820R7K9</accession>
<comment type="caution">
    <text evidence="2">The sequence shown here is derived from an EMBL/GenBank/DDBJ whole genome shotgun (WGS) entry which is preliminary data.</text>
</comment>
<sequence length="111" mass="12358">KSPNRPSTISGLLKHDEFDNSHTGKRSVSNPSSSKLVNAASSAYNKLLDFKTKRSTLESKKPRSSSVTENISEDDLQDIIKKCLTDENVDMTSLENLFHEKAVDRTALYAK</sequence>
<reference evidence="2" key="1">
    <citation type="submission" date="2021-02" db="EMBL/GenBank/DDBJ databases">
        <authorList>
            <person name="Nowell W R."/>
        </authorList>
    </citation>
    <scope>NUCLEOTIDE SEQUENCE</scope>
</reference>
<evidence type="ECO:0000313" key="2">
    <source>
        <dbReference type="EMBL" id="CAF4436748.1"/>
    </source>
</evidence>
<feature type="region of interest" description="Disordered" evidence="1">
    <location>
        <begin position="1"/>
        <end position="34"/>
    </location>
</feature>